<gene>
    <name evidence="2" type="ORF">P3G67_13225</name>
</gene>
<proteinExistence type="predicted"/>
<dbReference type="RefSeq" id="WP_276093644.1">
    <property type="nucleotide sequence ID" value="NZ_JARJBC010000007.1"/>
</dbReference>
<protein>
    <recommendedName>
        <fullName evidence="4">Glycoprotein</fullName>
    </recommendedName>
</protein>
<evidence type="ECO:0000256" key="1">
    <source>
        <dbReference type="SAM" id="MobiDB-lite"/>
    </source>
</evidence>
<organism evidence="2 3">
    <name type="scientific">Streptomyces silvisoli</name>
    <dbReference type="NCBI Taxonomy" id="3034235"/>
    <lineage>
        <taxon>Bacteria</taxon>
        <taxon>Bacillati</taxon>
        <taxon>Actinomycetota</taxon>
        <taxon>Actinomycetes</taxon>
        <taxon>Kitasatosporales</taxon>
        <taxon>Streptomycetaceae</taxon>
        <taxon>Streptomyces</taxon>
    </lineage>
</organism>
<comment type="caution">
    <text evidence="2">The sequence shown here is derived from an EMBL/GenBank/DDBJ whole genome shotgun (WGS) entry which is preliminary data.</text>
</comment>
<name>A0ABT5ZK35_9ACTN</name>
<feature type="region of interest" description="Disordered" evidence="1">
    <location>
        <begin position="140"/>
        <end position="167"/>
    </location>
</feature>
<accession>A0ABT5ZK35</accession>
<dbReference type="EMBL" id="JARJBC010000007">
    <property type="protein sequence ID" value="MDF3290190.1"/>
    <property type="molecule type" value="Genomic_DNA"/>
</dbReference>
<evidence type="ECO:0000313" key="3">
    <source>
        <dbReference type="Proteomes" id="UP001216579"/>
    </source>
</evidence>
<reference evidence="2 3" key="1">
    <citation type="submission" date="2023-03" db="EMBL/GenBank/DDBJ databases">
        <title>Draft genome sequence of Streptomyces sp. RB6PN23 isolated from peat swamp forest in Thailand.</title>
        <authorList>
            <person name="Klaysubun C."/>
            <person name="Duangmal K."/>
        </authorList>
    </citation>
    <scope>NUCLEOTIDE SEQUENCE [LARGE SCALE GENOMIC DNA]</scope>
    <source>
        <strain evidence="2 3">RB6PN23</strain>
    </source>
</reference>
<evidence type="ECO:0008006" key="4">
    <source>
        <dbReference type="Google" id="ProtNLM"/>
    </source>
</evidence>
<dbReference type="Proteomes" id="UP001216579">
    <property type="component" value="Unassembled WGS sequence"/>
</dbReference>
<keyword evidence="3" id="KW-1185">Reference proteome</keyword>
<sequence length="233" mass="24913">MRPRRDGDSIEALLGTAEVLAHEYEDYDPVAAREAVARSMGSTTAGAAPCPTAHEQARHELDLACALVLNAPEAAASLDRLVDHDRIDPEGALVFAALLHLAGHGEAAEFWWRFAAGGGSRTAAYCLFLDHRRRGEFRDADHWRGQATRPPGAAQPNPEPARANGPLPLSESACRDLLVQWHRGLTPRLPAALRGAIARLQADCAEGDFGRIPRPGPTLCGRLASPTAGDRSA</sequence>
<evidence type="ECO:0000313" key="2">
    <source>
        <dbReference type="EMBL" id="MDF3290190.1"/>
    </source>
</evidence>